<reference evidence="2" key="2">
    <citation type="submission" date="2021-04" db="EMBL/GenBank/DDBJ databases">
        <authorList>
            <person name="Gilroy R."/>
        </authorList>
    </citation>
    <scope>NUCLEOTIDE SEQUENCE</scope>
    <source>
        <strain evidence="2">5032</strain>
    </source>
</reference>
<organism evidence="2 3">
    <name type="scientific">Candidatus Desulfovibrio intestinavium</name>
    <dbReference type="NCBI Taxonomy" id="2838534"/>
    <lineage>
        <taxon>Bacteria</taxon>
        <taxon>Pseudomonadati</taxon>
        <taxon>Thermodesulfobacteriota</taxon>
        <taxon>Desulfovibrionia</taxon>
        <taxon>Desulfovibrionales</taxon>
        <taxon>Desulfovibrionaceae</taxon>
        <taxon>Desulfovibrio</taxon>
    </lineage>
</organism>
<name>A0A9D2HQG0_9BACT</name>
<evidence type="ECO:0000313" key="3">
    <source>
        <dbReference type="Proteomes" id="UP000823821"/>
    </source>
</evidence>
<comment type="caution">
    <text evidence="2">The sequence shown here is derived from an EMBL/GenBank/DDBJ whole genome shotgun (WGS) entry which is preliminary data.</text>
</comment>
<dbReference type="EMBL" id="DWZD01000047">
    <property type="protein sequence ID" value="HJA79668.1"/>
    <property type="molecule type" value="Genomic_DNA"/>
</dbReference>
<gene>
    <name evidence="2" type="ORF">H9784_08925</name>
</gene>
<sequence length="483" mass="53394">MKKVFLALLVLLCLLCLAAYALLRHAEQRMEQSLLEGLPRLFARQGQAAEVSGSVDVSLVAGRITLRDLSIRQPGDGFRLQVGELSVALDTDHLRASLQALQTGQIATGHERTPLVLDDVHLRGTRLQTADGVWSAQRQQIAHLELSPSLLWALERGSATVESFRVGVRLSDYSARYCEYDFPSLIDPLHLSLRELRADTLAGGRLLRLEASGISLARPPYTVECRLLRHAVLPLADMLDAPDLLTMLTFSLVPASVSSRELPPGHRGDNGWSLEELRCRLDDAPLLNVRRLSWEKDADLDGKDSRRRLEEAQICAGPLYQALGLALPPGLPGDTIWQADMEARSRVTGEGTAEEVSWRTSLTDGHIAVSLSKELDRVWDLSFRYTDKGLLALVAVNRPEALRDPLSLLDSRLPPLSPDLRTALTRLWQQPGSLSIRTREGAVWQPHVPPAATPGDDAPLIIEVEPGPEPLRAQIDRLRKKQK</sequence>
<dbReference type="Proteomes" id="UP000823821">
    <property type="component" value="Unassembled WGS sequence"/>
</dbReference>
<reference evidence="2" key="1">
    <citation type="journal article" date="2021" name="PeerJ">
        <title>Extensive microbial diversity within the chicken gut microbiome revealed by metagenomics and culture.</title>
        <authorList>
            <person name="Gilroy R."/>
            <person name="Ravi A."/>
            <person name="Getino M."/>
            <person name="Pursley I."/>
            <person name="Horton D.L."/>
            <person name="Alikhan N.F."/>
            <person name="Baker D."/>
            <person name="Gharbi K."/>
            <person name="Hall N."/>
            <person name="Watson M."/>
            <person name="Adriaenssens E.M."/>
            <person name="Foster-Nyarko E."/>
            <person name="Jarju S."/>
            <person name="Secka A."/>
            <person name="Antonio M."/>
            <person name="Oren A."/>
            <person name="Chaudhuri R.R."/>
            <person name="La Ragione R."/>
            <person name="Hildebrand F."/>
            <person name="Pallen M.J."/>
        </authorList>
    </citation>
    <scope>NUCLEOTIDE SEQUENCE</scope>
    <source>
        <strain evidence="2">5032</strain>
    </source>
</reference>
<evidence type="ECO:0000313" key="2">
    <source>
        <dbReference type="EMBL" id="HJA79668.1"/>
    </source>
</evidence>
<dbReference type="AlphaFoldDB" id="A0A9D2HQG0"/>
<evidence type="ECO:0008006" key="4">
    <source>
        <dbReference type="Google" id="ProtNLM"/>
    </source>
</evidence>
<feature type="signal peptide" evidence="1">
    <location>
        <begin position="1"/>
        <end position="21"/>
    </location>
</feature>
<keyword evidence="1" id="KW-0732">Signal</keyword>
<feature type="chain" id="PRO_5039259714" description="AsmA-like C-terminal domain-containing protein" evidence="1">
    <location>
        <begin position="22"/>
        <end position="483"/>
    </location>
</feature>
<accession>A0A9D2HQG0</accession>
<evidence type="ECO:0000256" key="1">
    <source>
        <dbReference type="SAM" id="SignalP"/>
    </source>
</evidence>
<protein>
    <recommendedName>
        <fullName evidence="4">AsmA-like C-terminal domain-containing protein</fullName>
    </recommendedName>
</protein>
<proteinExistence type="predicted"/>